<evidence type="ECO:0000313" key="1">
    <source>
        <dbReference type="EMBL" id="QTA90485.1"/>
    </source>
</evidence>
<accession>A0A975BRY9</accession>
<reference evidence="1" key="1">
    <citation type="journal article" date="2021" name="Microb. Physiol.">
        <title>Proteogenomic Insights into the Physiology of Marine, Sulfate-Reducing, Filamentous Desulfonema limicola and Desulfonema magnum.</title>
        <authorList>
            <person name="Schnaars V."/>
            <person name="Wohlbrand L."/>
            <person name="Scheve S."/>
            <person name="Hinrichs C."/>
            <person name="Reinhardt R."/>
            <person name="Rabus R."/>
        </authorList>
    </citation>
    <scope>NUCLEOTIDE SEQUENCE</scope>
    <source>
        <strain evidence="1">4be13</strain>
    </source>
</reference>
<protein>
    <submittedName>
        <fullName evidence="1">Uncharacterized protein</fullName>
    </submittedName>
</protein>
<organism evidence="1 2">
    <name type="scientific">Desulfonema magnum</name>
    <dbReference type="NCBI Taxonomy" id="45655"/>
    <lineage>
        <taxon>Bacteria</taxon>
        <taxon>Pseudomonadati</taxon>
        <taxon>Thermodesulfobacteriota</taxon>
        <taxon>Desulfobacteria</taxon>
        <taxon>Desulfobacterales</taxon>
        <taxon>Desulfococcaceae</taxon>
        <taxon>Desulfonema</taxon>
    </lineage>
</organism>
<sequence>MSEGCVQDKKLRCGKKPGFFLCRRRIIPEKKAGFPPRADIKNL</sequence>
<keyword evidence="2" id="KW-1185">Reference proteome</keyword>
<dbReference type="KEGG" id="dmm:dnm_065460"/>
<evidence type="ECO:0000313" key="2">
    <source>
        <dbReference type="Proteomes" id="UP000663722"/>
    </source>
</evidence>
<name>A0A975BRY9_9BACT</name>
<dbReference type="EMBL" id="CP061800">
    <property type="protein sequence ID" value="QTA90485.1"/>
    <property type="molecule type" value="Genomic_DNA"/>
</dbReference>
<dbReference type="Proteomes" id="UP000663722">
    <property type="component" value="Chromosome"/>
</dbReference>
<gene>
    <name evidence="1" type="ORF">dnm_065460</name>
</gene>
<dbReference type="AlphaFoldDB" id="A0A975BRY9"/>
<proteinExistence type="predicted"/>